<organism evidence="1 2">
    <name type="scientific">Lacinutrix iliipiscaria</name>
    <dbReference type="NCBI Taxonomy" id="1230532"/>
    <lineage>
        <taxon>Bacteria</taxon>
        <taxon>Pseudomonadati</taxon>
        <taxon>Bacteroidota</taxon>
        <taxon>Flavobacteriia</taxon>
        <taxon>Flavobacteriales</taxon>
        <taxon>Flavobacteriaceae</taxon>
        <taxon>Lacinutrix</taxon>
    </lineage>
</organism>
<gene>
    <name evidence="1" type="ORF">ACFS5M_09715</name>
</gene>
<comment type="caution">
    <text evidence="1">The sequence shown here is derived from an EMBL/GenBank/DDBJ whole genome shotgun (WGS) entry which is preliminary data.</text>
</comment>
<evidence type="ECO:0000313" key="2">
    <source>
        <dbReference type="Proteomes" id="UP001597533"/>
    </source>
</evidence>
<keyword evidence="1" id="KW-0547">Nucleotide-binding</keyword>
<keyword evidence="2" id="KW-1185">Reference proteome</keyword>
<dbReference type="SUPFAM" id="SSF52540">
    <property type="entry name" value="P-loop containing nucleoside triphosphate hydrolases"/>
    <property type="match status" value="1"/>
</dbReference>
<dbReference type="InterPro" id="IPR027417">
    <property type="entry name" value="P-loop_NTPase"/>
</dbReference>
<dbReference type="PANTHER" id="PTHR43581">
    <property type="entry name" value="ATP/GTP PHOSPHATASE"/>
    <property type="match status" value="1"/>
</dbReference>
<evidence type="ECO:0000313" key="1">
    <source>
        <dbReference type="EMBL" id="MFD2823947.1"/>
    </source>
</evidence>
<dbReference type="RefSeq" id="WP_183489581.1">
    <property type="nucleotide sequence ID" value="NZ_JBHUOV010000005.1"/>
</dbReference>
<name>A0ABW5WMP6_9FLAO</name>
<dbReference type="EMBL" id="JBHUOV010000005">
    <property type="protein sequence ID" value="MFD2823947.1"/>
    <property type="molecule type" value="Genomic_DNA"/>
</dbReference>
<proteinExistence type="predicted"/>
<sequence length="403" mass="47379">MNNTRIKISNIGPINEVNFSLNKVNVFMGEQSSGKSTIAKIVSYCQWVEKRYLLDGEYKYDFKEQFIEFHKVDENYFNKNSSYSYETDFVLIQYKGTSFKEKVKRKERNLEYLKSKNIYIPAERNFVSVIPNLSRFKETNDNIMSFLYDWYDAKKQYSKEKSLPVLSLGINYHHIEDTDSDVLTLIEPKKEISLRNASSGLQSVIPLIMIIDYLTNSFYKKKKSSSVNEKENIKSLITQVMKEYSSKSDSEFEKFSLNDRVEQILNLVKNKSDYHYSSFIIEEPEQNLFPKTQKELVYYLLNRISETKRNHTLTITTHSPYILYALNNCIMASLIHNNLSDSEKNKLDCIHSKIDPKLISIFQIKNGMINTIQQNDGLIGENFFDAQMKEVMDEFYIMLNHYE</sequence>
<dbReference type="InterPro" id="IPR051396">
    <property type="entry name" value="Bact_Antivir_Def_Nuclease"/>
</dbReference>
<accession>A0ABW5WMP6</accession>
<reference evidence="2" key="1">
    <citation type="journal article" date="2019" name="Int. J. Syst. Evol. Microbiol.">
        <title>The Global Catalogue of Microorganisms (GCM) 10K type strain sequencing project: providing services to taxonomists for standard genome sequencing and annotation.</title>
        <authorList>
            <consortium name="The Broad Institute Genomics Platform"/>
            <consortium name="The Broad Institute Genome Sequencing Center for Infectious Disease"/>
            <person name="Wu L."/>
            <person name="Ma J."/>
        </authorList>
    </citation>
    <scope>NUCLEOTIDE SEQUENCE [LARGE SCALE GENOMIC DNA]</scope>
    <source>
        <strain evidence="2">KCTC 32141</strain>
    </source>
</reference>
<protein>
    <submittedName>
        <fullName evidence="1">ATP-binding protein</fullName>
    </submittedName>
</protein>
<dbReference type="Gene3D" id="3.40.50.300">
    <property type="entry name" value="P-loop containing nucleotide triphosphate hydrolases"/>
    <property type="match status" value="1"/>
</dbReference>
<dbReference type="GO" id="GO:0005524">
    <property type="term" value="F:ATP binding"/>
    <property type="evidence" value="ECO:0007669"/>
    <property type="project" value="UniProtKB-KW"/>
</dbReference>
<dbReference type="PANTHER" id="PTHR43581:SF2">
    <property type="entry name" value="EXCINUCLEASE ATPASE SUBUNIT"/>
    <property type="match status" value="1"/>
</dbReference>
<keyword evidence="1" id="KW-0067">ATP-binding</keyword>
<dbReference type="Proteomes" id="UP001597533">
    <property type="component" value="Unassembled WGS sequence"/>
</dbReference>